<keyword evidence="2" id="KW-1185">Reference proteome</keyword>
<gene>
    <name evidence="1" type="ORF">GALMADRAFT_249851</name>
</gene>
<proteinExistence type="predicted"/>
<name>A0A067SVL4_GALM3</name>
<accession>A0A067SVL4</accession>
<evidence type="ECO:0000313" key="2">
    <source>
        <dbReference type="Proteomes" id="UP000027222"/>
    </source>
</evidence>
<dbReference type="HOGENOM" id="CLU_2574027_0_0_1"/>
<protein>
    <submittedName>
        <fullName evidence="1">Uncharacterized protein</fullName>
    </submittedName>
</protein>
<evidence type="ECO:0000313" key="1">
    <source>
        <dbReference type="EMBL" id="KDR74926.1"/>
    </source>
</evidence>
<dbReference type="EMBL" id="KL142382">
    <property type="protein sequence ID" value="KDR74926.1"/>
    <property type="molecule type" value="Genomic_DNA"/>
</dbReference>
<sequence length="81" mass="8701">MSRAIFLSQLLCKAAPKDVLQAKFWFLQAGSAKIGKIWTSFGRQADPKIERGHPDEVPFSGSGTVAIDRGPCSKQLGVVVG</sequence>
<dbReference type="AlphaFoldDB" id="A0A067SVL4"/>
<organism evidence="1 2">
    <name type="scientific">Galerina marginata (strain CBS 339.88)</name>
    <dbReference type="NCBI Taxonomy" id="685588"/>
    <lineage>
        <taxon>Eukaryota</taxon>
        <taxon>Fungi</taxon>
        <taxon>Dikarya</taxon>
        <taxon>Basidiomycota</taxon>
        <taxon>Agaricomycotina</taxon>
        <taxon>Agaricomycetes</taxon>
        <taxon>Agaricomycetidae</taxon>
        <taxon>Agaricales</taxon>
        <taxon>Agaricineae</taxon>
        <taxon>Strophariaceae</taxon>
        <taxon>Galerina</taxon>
    </lineage>
</organism>
<reference evidence="2" key="1">
    <citation type="journal article" date="2014" name="Proc. Natl. Acad. Sci. U.S.A.">
        <title>Extensive sampling of basidiomycete genomes demonstrates inadequacy of the white-rot/brown-rot paradigm for wood decay fungi.</title>
        <authorList>
            <person name="Riley R."/>
            <person name="Salamov A.A."/>
            <person name="Brown D.W."/>
            <person name="Nagy L.G."/>
            <person name="Floudas D."/>
            <person name="Held B.W."/>
            <person name="Levasseur A."/>
            <person name="Lombard V."/>
            <person name="Morin E."/>
            <person name="Otillar R."/>
            <person name="Lindquist E.A."/>
            <person name="Sun H."/>
            <person name="LaButti K.M."/>
            <person name="Schmutz J."/>
            <person name="Jabbour D."/>
            <person name="Luo H."/>
            <person name="Baker S.E."/>
            <person name="Pisabarro A.G."/>
            <person name="Walton J.D."/>
            <person name="Blanchette R.A."/>
            <person name="Henrissat B."/>
            <person name="Martin F."/>
            <person name="Cullen D."/>
            <person name="Hibbett D.S."/>
            <person name="Grigoriev I.V."/>
        </authorList>
    </citation>
    <scope>NUCLEOTIDE SEQUENCE [LARGE SCALE GENOMIC DNA]</scope>
    <source>
        <strain evidence="2">CBS 339.88</strain>
    </source>
</reference>
<dbReference type="Proteomes" id="UP000027222">
    <property type="component" value="Unassembled WGS sequence"/>
</dbReference>